<comment type="caution">
    <text evidence="2">The sequence shown here is derived from an EMBL/GenBank/DDBJ whole genome shotgun (WGS) entry which is preliminary data.</text>
</comment>
<dbReference type="InterPro" id="IPR039422">
    <property type="entry name" value="MarR/SlyA-like"/>
</dbReference>
<dbReference type="EMBL" id="MTBP01000004">
    <property type="protein sequence ID" value="POM23040.1"/>
    <property type="molecule type" value="Genomic_DNA"/>
</dbReference>
<organism evidence="2 3">
    <name type="scientific">Actinomadura rubteroloni</name>
    <dbReference type="NCBI Taxonomy" id="1926885"/>
    <lineage>
        <taxon>Bacteria</taxon>
        <taxon>Bacillati</taxon>
        <taxon>Actinomycetota</taxon>
        <taxon>Actinomycetes</taxon>
        <taxon>Streptosporangiales</taxon>
        <taxon>Thermomonosporaceae</taxon>
        <taxon>Actinomadura</taxon>
    </lineage>
</organism>
<dbReference type="Pfam" id="PF01047">
    <property type="entry name" value="MarR"/>
    <property type="match status" value="1"/>
</dbReference>
<dbReference type="PROSITE" id="PS50995">
    <property type="entry name" value="HTH_MARR_2"/>
    <property type="match status" value="1"/>
</dbReference>
<dbReference type="PANTHER" id="PTHR33164:SF43">
    <property type="entry name" value="HTH-TYPE TRANSCRIPTIONAL REPRESSOR YETL"/>
    <property type="match status" value="1"/>
</dbReference>
<evidence type="ECO:0000313" key="2">
    <source>
        <dbReference type="EMBL" id="POM23040.1"/>
    </source>
</evidence>
<dbReference type="InterPro" id="IPR036388">
    <property type="entry name" value="WH-like_DNA-bd_sf"/>
</dbReference>
<accession>A0A2P4UDA5</accession>
<sequence>MNYNEMGEGGPPDRLGGSTGFLLAWVSAQAGERYGAALAAEGLNAHHVGVLTLLTGGPMPQSRLSERLGVFKPAMVGILRDLEGMGLVQRSPHPTDRRALEVHLLPEGRRRVQAIEAVNQRVTDEFFSPLTAGERDVFHRLLTKLAGRPPTKE</sequence>
<feature type="domain" description="HTH marR-type" evidence="1">
    <location>
        <begin position="1"/>
        <end position="147"/>
    </location>
</feature>
<dbReference type="GO" id="GO:0006950">
    <property type="term" value="P:response to stress"/>
    <property type="evidence" value="ECO:0007669"/>
    <property type="project" value="TreeGrafter"/>
</dbReference>
<dbReference type="Gene3D" id="1.10.10.10">
    <property type="entry name" value="Winged helix-like DNA-binding domain superfamily/Winged helix DNA-binding domain"/>
    <property type="match status" value="1"/>
</dbReference>
<evidence type="ECO:0000259" key="1">
    <source>
        <dbReference type="PROSITE" id="PS50995"/>
    </source>
</evidence>
<reference evidence="2 3" key="1">
    <citation type="journal article" date="2017" name="Chemistry">
        <title>Isolation, Biosynthesis and Chemical Modifications of Rubterolones A-F: Rare Tropolone Alkaloids from Actinomadura sp. 5-2.</title>
        <authorList>
            <person name="Guo H."/>
            <person name="Benndorf R."/>
            <person name="Leichnitz D."/>
            <person name="Klassen J.L."/>
            <person name="Vollmers J."/>
            <person name="Gorls H."/>
            <person name="Steinacker M."/>
            <person name="Weigel C."/>
            <person name="Dahse H.M."/>
            <person name="Kaster A.K."/>
            <person name="de Beer Z.W."/>
            <person name="Poulsen M."/>
            <person name="Beemelmanns C."/>
        </authorList>
    </citation>
    <scope>NUCLEOTIDE SEQUENCE [LARGE SCALE GENOMIC DNA]</scope>
    <source>
        <strain evidence="2 3">5-2</strain>
    </source>
</reference>
<dbReference type="RefSeq" id="WP_205648277.1">
    <property type="nucleotide sequence ID" value="NZ_MTBP01000004.1"/>
</dbReference>
<proteinExistence type="predicted"/>
<evidence type="ECO:0000313" key="3">
    <source>
        <dbReference type="Proteomes" id="UP000242367"/>
    </source>
</evidence>
<dbReference type="GO" id="GO:0003700">
    <property type="term" value="F:DNA-binding transcription factor activity"/>
    <property type="evidence" value="ECO:0007669"/>
    <property type="project" value="InterPro"/>
</dbReference>
<keyword evidence="3" id="KW-1185">Reference proteome</keyword>
<dbReference type="Proteomes" id="UP000242367">
    <property type="component" value="Unassembled WGS sequence"/>
</dbReference>
<name>A0A2P4UDA5_9ACTN</name>
<gene>
    <name evidence="2" type="primary">mexR_3</name>
    <name evidence="2" type="ORF">BTM25_52460</name>
</gene>
<dbReference type="SUPFAM" id="SSF46785">
    <property type="entry name" value="Winged helix' DNA-binding domain"/>
    <property type="match status" value="1"/>
</dbReference>
<protein>
    <submittedName>
        <fullName evidence="2">Multidrug resistance operon repressor</fullName>
    </submittedName>
</protein>
<dbReference type="PANTHER" id="PTHR33164">
    <property type="entry name" value="TRANSCRIPTIONAL REGULATOR, MARR FAMILY"/>
    <property type="match status" value="1"/>
</dbReference>
<dbReference type="SMART" id="SM00347">
    <property type="entry name" value="HTH_MARR"/>
    <property type="match status" value="1"/>
</dbReference>
<dbReference type="InterPro" id="IPR000835">
    <property type="entry name" value="HTH_MarR-typ"/>
</dbReference>
<dbReference type="PRINTS" id="PR00598">
    <property type="entry name" value="HTHMARR"/>
</dbReference>
<dbReference type="AlphaFoldDB" id="A0A2P4UDA5"/>
<dbReference type="InterPro" id="IPR036390">
    <property type="entry name" value="WH_DNA-bd_sf"/>
</dbReference>